<dbReference type="GO" id="GO:0033178">
    <property type="term" value="C:proton-transporting two-sector ATPase complex, catalytic domain"/>
    <property type="evidence" value="ECO:0007669"/>
    <property type="project" value="InterPro"/>
</dbReference>
<dbReference type="GeneID" id="28724495"/>
<dbReference type="Gene3D" id="6.10.250.1620">
    <property type="match status" value="1"/>
</dbReference>
<dbReference type="STRING" id="45286.A0A0X8HTG5"/>
<proteinExistence type="inferred from homology"/>
<keyword evidence="3" id="KW-0406">Ion transport</keyword>
<organism evidence="4 5">
    <name type="scientific">Eremothecium sinecaudum</name>
    <dbReference type="NCBI Taxonomy" id="45286"/>
    <lineage>
        <taxon>Eukaryota</taxon>
        <taxon>Fungi</taxon>
        <taxon>Dikarya</taxon>
        <taxon>Ascomycota</taxon>
        <taxon>Saccharomycotina</taxon>
        <taxon>Saccharomycetes</taxon>
        <taxon>Saccharomycetales</taxon>
        <taxon>Saccharomycetaceae</taxon>
        <taxon>Eremothecium</taxon>
    </lineage>
</organism>
<name>A0A0X8HTG5_9SACH</name>
<sequence>MSLITSLTPNQVSDELNKMQAFIKKEAEEKAREIQLKAEQEYEIEKSSLFRKESSNIDALTAEKLKKASMQQQIVKSTIANKIRLKVLSAREEILQNIFNEAKEKLKTISDSESDYASVLSNLTKEGLLKLLEPRVTVKIRESDVELFKSLEEAICMEYKEISGKSVIINISSDYLNKDIAGGVIITDASSKITIDNTLEKRLELLDESALPAIRMELFGPSKTRKFFD</sequence>
<evidence type="ECO:0000256" key="3">
    <source>
        <dbReference type="ARBA" id="ARBA00023065"/>
    </source>
</evidence>
<evidence type="ECO:0000313" key="5">
    <source>
        <dbReference type="Proteomes" id="UP000243052"/>
    </source>
</evidence>
<evidence type="ECO:0000313" key="4">
    <source>
        <dbReference type="EMBL" id="AMD21217.1"/>
    </source>
</evidence>
<keyword evidence="2" id="KW-0813">Transport</keyword>
<keyword evidence="5" id="KW-1185">Reference proteome</keyword>
<dbReference type="AlphaFoldDB" id="A0A0X8HTG5"/>
<dbReference type="GO" id="GO:0046961">
    <property type="term" value="F:proton-transporting ATPase activity, rotational mechanism"/>
    <property type="evidence" value="ECO:0007669"/>
    <property type="project" value="InterPro"/>
</dbReference>
<dbReference type="SUPFAM" id="SSF160527">
    <property type="entry name" value="V-type ATPase subunit E-like"/>
    <property type="match status" value="1"/>
</dbReference>
<reference evidence="4 5" key="1">
    <citation type="submission" date="2016-01" db="EMBL/GenBank/DDBJ databases">
        <title>Genome sequence of the yeast Holleya sinecauda.</title>
        <authorList>
            <person name="Dietrich F.S."/>
        </authorList>
    </citation>
    <scope>NUCLEOTIDE SEQUENCE [LARGE SCALE GENOMIC DNA]</scope>
    <source>
        <strain evidence="4 5">ATCC 58844</strain>
    </source>
</reference>
<evidence type="ECO:0000256" key="1">
    <source>
        <dbReference type="ARBA" id="ARBA00005901"/>
    </source>
</evidence>
<dbReference type="InterPro" id="IPR038495">
    <property type="entry name" value="ATPase_E_C"/>
</dbReference>
<dbReference type="PANTHER" id="PTHR45715">
    <property type="entry name" value="ATPASE H+-TRANSPORTING V1 SUBUNIT E1A-RELATED"/>
    <property type="match status" value="1"/>
</dbReference>
<dbReference type="EMBL" id="CP014245">
    <property type="protein sequence ID" value="AMD21217.1"/>
    <property type="molecule type" value="Genomic_DNA"/>
</dbReference>
<gene>
    <name evidence="4" type="ORF">AW171_hschr53152</name>
</gene>
<dbReference type="RefSeq" id="XP_017988213.1">
    <property type="nucleotide sequence ID" value="XM_018132506.1"/>
</dbReference>
<dbReference type="Proteomes" id="UP000243052">
    <property type="component" value="Chromosome v"/>
</dbReference>
<protein>
    <submittedName>
        <fullName evidence="4">HEL063Wp</fullName>
    </submittedName>
</protein>
<accession>A0A0X8HTG5</accession>
<evidence type="ECO:0000256" key="2">
    <source>
        <dbReference type="ARBA" id="ARBA00022448"/>
    </source>
</evidence>
<dbReference type="OrthoDB" id="10263003at2759"/>
<dbReference type="Gene3D" id="3.30.2320.30">
    <property type="entry name" value="ATP synthase, E subunit, C-terminal"/>
    <property type="match status" value="1"/>
</dbReference>
<dbReference type="HAMAP" id="MF_00311">
    <property type="entry name" value="ATP_synth_E_arch"/>
    <property type="match status" value="1"/>
</dbReference>
<dbReference type="InterPro" id="IPR002842">
    <property type="entry name" value="ATPase_V1_Esu"/>
</dbReference>
<comment type="similarity">
    <text evidence="1">Belongs to the V-ATPase E subunit family.</text>
</comment>
<dbReference type="Pfam" id="PF01991">
    <property type="entry name" value="vATP-synt_E"/>
    <property type="match status" value="1"/>
</dbReference>